<evidence type="ECO:0000313" key="4">
    <source>
        <dbReference type="EMBL" id="GJJ06887.1"/>
    </source>
</evidence>
<feature type="domain" description="Jacalin-type lectin" evidence="3">
    <location>
        <begin position="8"/>
        <end position="154"/>
    </location>
</feature>
<gene>
    <name evidence="4" type="ORF">Clacol_001083</name>
</gene>
<evidence type="ECO:0000259" key="3">
    <source>
        <dbReference type="PROSITE" id="PS51752"/>
    </source>
</evidence>
<dbReference type="PROSITE" id="PS51752">
    <property type="entry name" value="JACALIN_LECTIN"/>
    <property type="match status" value="1"/>
</dbReference>
<dbReference type="InterPro" id="IPR052321">
    <property type="entry name" value="PolyBind_ProtTraffic"/>
</dbReference>
<accession>A0AAV4ZXM7</accession>
<keyword evidence="5" id="KW-1185">Reference proteome</keyword>
<proteinExistence type="predicted"/>
<dbReference type="EMBL" id="BPWL01000002">
    <property type="protein sequence ID" value="GJJ06887.1"/>
    <property type="molecule type" value="Genomic_DNA"/>
</dbReference>
<dbReference type="AlphaFoldDB" id="A0AAV4ZXM7"/>
<dbReference type="Pfam" id="PF01419">
    <property type="entry name" value="Jacalin"/>
    <property type="match status" value="1"/>
</dbReference>
<sequence>MSTPAPIFIPSTIQGGSGGQEFSDLKNDPNIRQCRLIQVNYWTLVGALGGIQLVWENPRGESIPGEVHGSTTGPANSFYLTVGERIIALTGHASAMVNALTLITNKGRSVDFGLTSTPAFQWTIDLTRYPNAAFHHFTGRSGNFINALQAVFITVNREIKRLSPA</sequence>
<keyword evidence="2" id="KW-0430">Lectin</keyword>
<dbReference type="GO" id="GO:0030246">
    <property type="term" value="F:carbohydrate binding"/>
    <property type="evidence" value="ECO:0007669"/>
    <property type="project" value="UniProtKB-KW"/>
</dbReference>
<dbReference type="SUPFAM" id="SSF51101">
    <property type="entry name" value="Mannose-binding lectins"/>
    <property type="match status" value="1"/>
</dbReference>
<name>A0AAV4ZXM7_9AGAM</name>
<dbReference type="Proteomes" id="UP001050691">
    <property type="component" value="Unassembled WGS sequence"/>
</dbReference>
<dbReference type="PANTHER" id="PTHR33589:SF3">
    <property type="entry name" value="ZYMOGEN GRANULE MEMBRANE PROTEIN 16-LIKE"/>
    <property type="match status" value="1"/>
</dbReference>
<dbReference type="Gene3D" id="2.100.10.30">
    <property type="entry name" value="Jacalin-like lectin domain"/>
    <property type="match status" value="1"/>
</dbReference>
<evidence type="ECO:0000256" key="2">
    <source>
        <dbReference type="ARBA" id="ARBA00022734"/>
    </source>
</evidence>
<comment type="caution">
    <text evidence="4">The sequence shown here is derived from an EMBL/GenBank/DDBJ whole genome shotgun (WGS) entry which is preliminary data.</text>
</comment>
<evidence type="ECO:0000256" key="1">
    <source>
        <dbReference type="ARBA" id="ARBA00022729"/>
    </source>
</evidence>
<dbReference type="PANTHER" id="PTHR33589">
    <property type="entry name" value="OS11G0524900 PROTEIN"/>
    <property type="match status" value="1"/>
</dbReference>
<organism evidence="4 5">
    <name type="scientific">Clathrus columnatus</name>
    <dbReference type="NCBI Taxonomy" id="1419009"/>
    <lineage>
        <taxon>Eukaryota</taxon>
        <taxon>Fungi</taxon>
        <taxon>Dikarya</taxon>
        <taxon>Basidiomycota</taxon>
        <taxon>Agaricomycotina</taxon>
        <taxon>Agaricomycetes</taxon>
        <taxon>Phallomycetidae</taxon>
        <taxon>Phallales</taxon>
        <taxon>Clathraceae</taxon>
        <taxon>Clathrus</taxon>
    </lineage>
</organism>
<dbReference type="InterPro" id="IPR001229">
    <property type="entry name" value="Jacalin-like_lectin_dom"/>
</dbReference>
<evidence type="ECO:0000313" key="5">
    <source>
        <dbReference type="Proteomes" id="UP001050691"/>
    </source>
</evidence>
<protein>
    <recommendedName>
        <fullName evidence="3">Jacalin-type lectin domain-containing protein</fullName>
    </recommendedName>
</protein>
<reference evidence="4" key="1">
    <citation type="submission" date="2021-10" db="EMBL/GenBank/DDBJ databases">
        <title>De novo Genome Assembly of Clathrus columnatus (Basidiomycota, Fungi) Using Illumina and Nanopore Sequence Data.</title>
        <authorList>
            <person name="Ogiso-Tanaka E."/>
            <person name="Itagaki H."/>
            <person name="Hosoya T."/>
            <person name="Hosaka K."/>
        </authorList>
    </citation>
    <scope>NUCLEOTIDE SEQUENCE</scope>
    <source>
        <strain evidence="4">MO-923</strain>
    </source>
</reference>
<dbReference type="InterPro" id="IPR036404">
    <property type="entry name" value="Jacalin-like_lectin_dom_sf"/>
</dbReference>
<keyword evidence="1" id="KW-0732">Signal</keyword>